<dbReference type="PANTHER" id="PTHR45628">
    <property type="entry name" value="VOLTAGE-DEPENDENT CALCIUM CHANNEL TYPE A SUBUNIT ALPHA-1"/>
    <property type="match status" value="1"/>
</dbReference>
<keyword evidence="18" id="KW-1185">Reference proteome</keyword>
<feature type="compositionally biased region" description="Polar residues" evidence="14">
    <location>
        <begin position="663"/>
        <end position="677"/>
    </location>
</feature>
<keyword evidence="6 15" id="KW-0812">Transmembrane</keyword>
<comment type="subcellular location">
    <subcellularLocation>
        <location evidence="1">Membrane</location>
        <topology evidence="1">Multi-pass membrane protein</topology>
    </subcellularLocation>
</comment>
<evidence type="ECO:0000256" key="10">
    <source>
        <dbReference type="ARBA" id="ARBA00023065"/>
    </source>
</evidence>
<evidence type="ECO:0000256" key="9">
    <source>
        <dbReference type="ARBA" id="ARBA00022989"/>
    </source>
</evidence>
<feature type="domain" description="EF-hand" evidence="16">
    <location>
        <begin position="549"/>
        <end position="584"/>
    </location>
</feature>
<reference evidence="17" key="1">
    <citation type="submission" date="2023-10" db="EMBL/GenBank/DDBJ databases">
        <authorList>
            <person name="Chen Y."/>
            <person name="Shah S."/>
            <person name="Dougan E. K."/>
            <person name="Thang M."/>
            <person name="Chan C."/>
        </authorList>
    </citation>
    <scope>NUCLEOTIDE SEQUENCE [LARGE SCALE GENOMIC DNA]</scope>
</reference>
<keyword evidence="3" id="KW-0597">Phosphoprotein</keyword>
<keyword evidence="11 15" id="KW-0472">Membrane</keyword>
<dbReference type="PROSITE" id="PS00018">
    <property type="entry name" value="EF_HAND_1"/>
    <property type="match status" value="2"/>
</dbReference>
<dbReference type="Gene3D" id="1.10.287.70">
    <property type="match status" value="1"/>
</dbReference>
<keyword evidence="2" id="KW-0813">Transport</keyword>
<evidence type="ECO:0000256" key="13">
    <source>
        <dbReference type="ARBA" id="ARBA00023303"/>
    </source>
</evidence>
<dbReference type="InterPro" id="IPR018247">
    <property type="entry name" value="EF_Hand_1_Ca_BS"/>
</dbReference>
<keyword evidence="8" id="KW-0851">Voltage-gated channel</keyword>
<evidence type="ECO:0000256" key="7">
    <source>
        <dbReference type="ARBA" id="ARBA00022837"/>
    </source>
</evidence>
<dbReference type="Gene3D" id="1.10.238.10">
    <property type="entry name" value="EF-hand"/>
    <property type="match status" value="1"/>
</dbReference>
<dbReference type="SUPFAM" id="SSF47473">
    <property type="entry name" value="EF-hand"/>
    <property type="match status" value="1"/>
</dbReference>
<gene>
    <name evidence="17" type="ORF">PCOR1329_LOCUS60755</name>
</gene>
<evidence type="ECO:0000256" key="12">
    <source>
        <dbReference type="ARBA" id="ARBA00023180"/>
    </source>
</evidence>
<dbReference type="InterPro" id="IPR002048">
    <property type="entry name" value="EF_hand_dom"/>
</dbReference>
<dbReference type="InterPro" id="IPR027359">
    <property type="entry name" value="Volt_channel_dom_sf"/>
</dbReference>
<feature type="transmembrane region" description="Helical" evidence="15">
    <location>
        <begin position="407"/>
        <end position="427"/>
    </location>
</feature>
<evidence type="ECO:0000256" key="4">
    <source>
        <dbReference type="ARBA" id="ARBA00022568"/>
    </source>
</evidence>
<dbReference type="SMART" id="SM00054">
    <property type="entry name" value="EFh"/>
    <property type="match status" value="2"/>
</dbReference>
<evidence type="ECO:0000256" key="8">
    <source>
        <dbReference type="ARBA" id="ARBA00022882"/>
    </source>
</evidence>
<feature type="region of interest" description="Disordered" evidence="14">
    <location>
        <begin position="84"/>
        <end position="120"/>
    </location>
</feature>
<feature type="region of interest" description="Disordered" evidence="14">
    <location>
        <begin position="1"/>
        <end position="48"/>
    </location>
</feature>
<dbReference type="Pfam" id="PF13499">
    <property type="entry name" value="EF-hand_7"/>
    <property type="match status" value="1"/>
</dbReference>
<evidence type="ECO:0000313" key="17">
    <source>
        <dbReference type="EMBL" id="CAK0876338.1"/>
    </source>
</evidence>
<dbReference type="InterPro" id="IPR050599">
    <property type="entry name" value="VDCC_alpha-1_subunit"/>
</dbReference>
<evidence type="ECO:0000256" key="11">
    <source>
        <dbReference type="ARBA" id="ARBA00023136"/>
    </source>
</evidence>
<dbReference type="EMBL" id="CAUYUJ010017617">
    <property type="protein sequence ID" value="CAK0876338.1"/>
    <property type="molecule type" value="Genomic_DNA"/>
</dbReference>
<evidence type="ECO:0000256" key="2">
    <source>
        <dbReference type="ARBA" id="ARBA00022448"/>
    </source>
</evidence>
<organism evidence="17 18">
    <name type="scientific">Prorocentrum cordatum</name>
    <dbReference type="NCBI Taxonomy" id="2364126"/>
    <lineage>
        <taxon>Eukaryota</taxon>
        <taxon>Sar</taxon>
        <taxon>Alveolata</taxon>
        <taxon>Dinophyceae</taxon>
        <taxon>Prorocentrales</taxon>
        <taxon>Prorocentraceae</taxon>
        <taxon>Prorocentrum</taxon>
    </lineage>
</organism>
<feature type="transmembrane region" description="Helical" evidence="15">
    <location>
        <begin position="265"/>
        <end position="288"/>
    </location>
</feature>
<evidence type="ECO:0000256" key="1">
    <source>
        <dbReference type="ARBA" id="ARBA00004141"/>
    </source>
</evidence>
<feature type="compositionally biased region" description="Polar residues" evidence="14">
    <location>
        <begin position="105"/>
        <end position="116"/>
    </location>
</feature>
<sequence>MSEPDHPEQMQLEQRQPRAPGVDFSEQAPARAPSLDVAAPLQSGSQAGTRAANVAQFTFVEALAQLQAAHRRELEHVHKELRKTNRKMSKMAQPLTEERRDRTGSGENWQPQQVNGGAQGSVAEAPIALKSLQEAVDGSTQGAVANAPIVLESLKEAGVPGSVPTPAGRDVHADGGAVRAILKADSPTDSPKVSDGWILSQVSDASDSSEDETSRKGWDAIDFAIRWNPFVDGQNVVSNFINKYMGNDGEESRKNRRAYKLVKSLPFAALSYIAITLNSLFIGLSMQLQMDAAVNGRGTEMEEWSDSVELVFVVFFTLELSCKLLAEDVYVYLGSDWQWNALDTILVLAGFVQMVMDELSDANSPNLTFSRAIRLFRITRVLRIVRMVRVCQSLRVMIFSIFKSLDALFWVLAVLLFFKYIFAMIFMHGTISFVDSYFRGDTGALTPEEMNMWPTPQDHYDYIKTSWGSIDRAIITLFESITGGRDWGEVYYSLVKIGVGYGLLFLVYIYFMVFLVLNVVIGTVVDVTSGVAGRDRDRMVEDEIKALKDYAHDIKAFFQQADADGSGQLSWEEFRTHLEDNRVKAYFQTLNLDIRQAHILFRLLDCNDNGEVGIDEFLDGCLRLRGQAKNLDLHLVIFQLEKLINGTSMISGGARDPNRKTTAKSPMYSTSTNGKSS</sequence>
<keyword evidence="12" id="KW-0325">Glycoprotein</keyword>
<evidence type="ECO:0000313" key="18">
    <source>
        <dbReference type="Proteomes" id="UP001189429"/>
    </source>
</evidence>
<comment type="caution">
    <text evidence="17">The sequence shown here is derived from an EMBL/GenBank/DDBJ whole genome shotgun (WGS) entry which is preliminary data.</text>
</comment>
<feature type="transmembrane region" description="Helical" evidence="15">
    <location>
        <begin position="501"/>
        <end position="521"/>
    </location>
</feature>
<keyword evidence="10" id="KW-0406">Ion transport</keyword>
<evidence type="ECO:0000256" key="14">
    <source>
        <dbReference type="SAM" id="MobiDB-lite"/>
    </source>
</evidence>
<keyword evidence="4" id="KW-0109">Calcium transport</keyword>
<dbReference type="SUPFAM" id="SSF81324">
    <property type="entry name" value="Voltage-gated potassium channels"/>
    <property type="match status" value="1"/>
</dbReference>
<accession>A0ABN9VSA8</accession>
<evidence type="ECO:0000259" key="16">
    <source>
        <dbReference type="PROSITE" id="PS50222"/>
    </source>
</evidence>
<evidence type="ECO:0000256" key="5">
    <source>
        <dbReference type="ARBA" id="ARBA00022673"/>
    </source>
</evidence>
<dbReference type="Proteomes" id="UP001189429">
    <property type="component" value="Unassembled WGS sequence"/>
</dbReference>
<feature type="region of interest" description="Disordered" evidence="14">
    <location>
        <begin position="651"/>
        <end position="677"/>
    </location>
</feature>
<dbReference type="Pfam" id="PF00520">
    <property type="entry name" value="Ion_trans"/>
    <property type="match status" value="1"/>
</dbReference>
<evidence type="ECO:0000256" key="3">
    <source>
        <dbReference type="ARBA" id="ARBA00022553"/>
    </source>
</evidence>
<evidence type="ECO:0000256" key="6">
    <source>
        <dbReference type="ARBA" id="ARBA00022692"/>
    </source>
</evidence>
<dbReference type="Gene3D" id="1.20.120.350">
    <property type="entry name" value="Voltage-gated potassium channels. Chain C"/>
    <property type="match status" value="1"/>
</dbReference>
<keyword evidence="9 15" id="KW-1133">Transmembrane helix</keyword>
<dbReference type="InterPro" id="IPR005821">
    <property type="entry name" value="Ion_trans_dom"/>
</dbReference>
<dbReference type="InterPro" id="IPR011992">
    <property type="entry name" value="EF-hand-dom_pair"/>
</dbReference>
<feature type="domain" description="EF-hand" evidence="16">
    <location>
        <begin position="592"/>
        <end position="627"/>
    </location>
</feature>
<proteinExistence type="predicted"/>
<evidence type="ECO:0000256" key="15">
    <source>
        <dbReference type="SAM" id="Phobius"/>
    </source>
</evidence>
<name>A0ABN9VSA8_9DINO</name>
<dbReference type="PROSITE" id="PS50222">
    <property type="entry name" value="EF_HAND_2"/>
    <property type="match status" value="2"/>
</dbReference>
<keyword evidence="7" id="KW-0106">Calcium</keyword>
<keyword evidence="5" id="KW-0107">Calcium channel</keyword>
<keyword evidence="13" id="KW-0407">Ion channel</keyword>
<protein>
    <recommendedName>
        <fullName evidence="16">EF-hand domain-containing protein</fullName>
    </recommendedName>
</protein>
<dbReference type="PANTHER" id="PTHR45628:SF7">
    <property type="entry name" value="VOLTAGE-DEPENDENT CALCIUM CHANNEL TYPE A SUBUNIT ALPHA-1"/>
    <property type="match status" value="1"/>
</dbReference>